<dbReference type="Proteomes" id="UP000075901">
    <property type="component" value="Unassembled WGS sequence"/>
</dbReference>
<protein>
    <submittedName>
        <fullName evidence="1">Uncharacterized protein</fullName>
    </submittedName>
</protein>
<reference evidence="1" key="2">
    <citation type="submission" date="2020-05" db="UniProtKB">
        <authorList>
            <consortium name="EnsemblMetazoa"/>
        </authorList>
    </citation>
    <scope>IDENTIFICATION</scope>
    <source>
        <strain evidence="1">maculatus3</strain>
    </source>
</reference>
<evidence type="ECO:0000313" key="2">
    <source>
        <dbReference type="Proteomes" id="UP000075901"/>
    </source>
</evidence>
<organism evidence="1 2">
    <name type="scientific">Anopheles maculatus</name>
    <dbReference type="NCBI Taxonomy" id="74869"/>
    <lineage>
        <taxon>Eukaryota</taxon>
        <taxon>Metazoa</taxon>
        <taxon>Ecdysozoa</taxon>
        <taxon>Arthropoda</taxon>
        <taxon>Hexapoda</taxon>
        <taxon>Insecta</taxon>
        <taxon>Pterygota</taxon>
        <taxon>Neoptera</taxon>
        <taxon>Endopterygota</taxon>
        <taxon>Diptera</taxon>
        <taxon>Nematocera</taxon>
        <taxon>Culicoidea</taxon>
        <taxon>Culicidae</taxon>
        <taxon>Anophelinae</taxon>
        <taxon>Anopheles</taxon>
        <taxon>Anopheles maculatus group</taxon>
    </lineage>
</organism>
<dbReference type="EnsemblMetazoa" id="AMAM016498-RA">
    <property type="protein sequence ID" value="AMAM016498-PA"/>
    <property type="gene ID" value="AMAM016498"/>
</dbReference>
<evidence type="ECO:0000313" key="1">
    <source>
        <dbReference type="EnsemblMetazoa" id="AMAM016498-PA"/>
    </source>
</evidence>
<name>A0A182SZE0_9DIPT</name>
<sequence>MLHNFHEGIGQPQLANSKTLLKPTAFLSADICFRNNLQEPGGKNCTTLRDCVRSRTPDARCGNLRPLLQTHSSSSSASSIVTISLESSFAAGQHWRRLWTQSSRGFSTLECLKGRTVHRHCAGSRPSYSKLYRTIGVTQTKNGFRSSRHQEASPKQSTYRRWGYRGNDAIFCTECQDSFSGSGSLARSGSPCPPTFR</sequence>
<dbReference type="AlphaFoldDB" id="A0A182SZE0"/>
<accession>A0A182SZE0</accession>
<reference evidence="2" key="1">
    <citation type="submission" date="2013-09" db="EMBL/GenBank/DDBJ databases">
        <title>The Genome Sequence of Anopheles maculatus species B.</title>
        <authorList>
            <consortium name="The Broad Institute Genomics Platform"/>
            <person name="Neafsey D.E."/>
            <person name="Besansky N."/>
            <person name="Howell P."/>
            <person name="Walton C."/>
            <person name="Young S.K."/>
            <person name="Zeng Q."/>
            <person name="Gargeya S."/>
            <person name="Fitzgerald M."/>
            <person name="Haas B."/>
            <person name="Abouelleil A."/>
            <person name="Allen A.W."/>
            <person name="Alvarado L."/>
            <person name="Arachchi H.M."/>
            <person name="Berlin A.M."/>
            <person name="Chapman S.B."/>
            <person name="Gainer-Dewar J."/>
            <person name="Goldberg J."/>
            <person name="Griggs A."/>
            <person name="Gujja S."/>
            <person name="Hansen M."/>
            <person name="Howarth C."/>
            <person name="Imamovic A."/>
            <person name="Ireland A."/>
            <person name="Larimer J."/>
            <person name="McCowan C."/>
            <person name="Murphy C."/>
            <person name="Pearson M."/>
            <person name="Poon T.W."/>
            <person name="Priest M."/>
            <person name="Roberts A."/>
            <person name="Saif S."/>
            <person name="Shea T."/>
            <person name="Sisk P."/>
            <person name="Sykes S."/>
            <person name="Wortman J."/>
            <person name="Nusbaum C."/>
            <person name="Birren B."/>
        </authorList>
    </citation>
    <scope>NUCLEOTIDE SEQUENCE [LARGE SCALE GENOMIC DNA]</scope>
    <source>
        <strain evidence="2">maculatus3</strain>
    </source>
</reference>
<proteinExistence type="predicted"/>
<keyword evidence="2" id="KW-1185">Reference proteome</keyword>
<dbReference type="VEuPathDB" id="VectorBase:AMAM016498"/>